<dbReference type="EMBL" id="JARQZJ010000068">
    <property type="protein sequence ID" value="KAK9881217.1"/>
    <property type="molecule type" value="Genomic_DNA"/>
</dbReference>
<dbReference type="SUPFAM" id="SSF52091">
    <property type="entry name" value="SpoIIaa-like"/>
    <property type="match status" value="1"/>
</dbReference>
<dbReference type="InterPro" id="IPR036513">
    <property type="entry name" value="STAS_dom_sf"/>
</dbReference>
<feature type="transmembrane region" description="Helical" evidence="5">
    <location>
        <begin position="240"/>
        <end position="258"/>
    </location>
</feature>
<keyword evidence="2 5" id="KW-0812">Transmembrane</keyword>
<evidence type="ECO:0000256" key="1">
    <source>
        <dbReference type="ARBA" id="ARBA00004141"/>
    </source>
</evidence>
<evidence type="ECO:0000256" key="2">
    <source>
        <dbReference type="ARBA" id="ARBA00022692"/>
    </source>
</evidence>
<gene>
    <name evidence="7" type="ORF">WA026_015334</name>
</gene>
<feature type="domain" description="STAS" evidence="6">
    <location>
        <begin position="394"/>
        <end position="467"/>
    </location>
</feature>
<evidence type="ECO:0000256" key="3">
    <source>
        <dbReference type="ARBA" id="ARBA00022989"/>
    </source>
</evidence>
<dbReference type="GO" id="GO:0055085">
    <property type="term" value="P:transmembrane transport"/>
    <property type="evidence" value="ECO:0007669"/>
    <property type="project" value="InterPro"/>
</dbReference>
<keyword evidence="8" id="KW-1185">Reference proteome</keyword>
<comment type="caution">
    <text evidence="7">The sequence shown here is derived from an EMBL/GenBank/DDBJ whole genome shotgun (WGS) entry which is preliminary data.</text>
</comment>
<dbReference type="PROSITE" id="PS50801">
    <property type="entry name" value="STAS"/>
    <property type="match status" value="1"/>
</dbReference>
<dbReference type="InterPro" id="IPR001902">
    <property type="entry name" value="SLC26A/SulP_fam"/>
</dbReference>
<evidence type="ECO:0000313" key="7">
    <source>
        <dbReference type="EMBL" id="KAK9881217.1"/>
    </source>
</evidence>
<feature type="transmembrane region" description="Helical" evidence="5">
    <location>
        <begin position="278"/>
        <end position="297"/>
    </location>
</feature>
<evidence type="ECO:0000256" key="5">
    <source>
        <dbReference type="SAM" id="Phobius"/>
    </source>
</evidence>
<feature type="transmembrane region" description="Helical" evidence="5">
    <location>
        <begin position="139"/>
        <end position="162"/>
    </location>
</feature>
<reference evidence="7 8" key="1">
    <citation type="submission" date="2023-03" db="EMBL/GenBank/DDBJ databases">
        <title>Genome insight into feeding habits of ladybird beetles.</title>
        <authorList>
            <person name="Li H.-S."/>
            <person name="Huang Y.-H."/>
            <person name="Pang H."/>
        </authorList>
    </citation>
    <scope>NUCLEOTIDE SEQUENCE [LARGE SCALE GENOMIC DNA]</scope>
    <source>
        <strain evidence="7">SYSU_2023b</strain>
        <tissue evidence="7">Whole body</tissue>
    </source>
</reference>
<feature type="transmembrane region" description="Helical" evidence="5">
    <location>
        <begin position="304"/>
        <end position="326"/>
    </location>
</feature>
<name>A0AAW1UC25_9CUCU</name>
<dbReference type="Proteomes" id="UP001431783">
    <property type="component" value="Unassembled WGS sequence"/>
</dbReference>
<feature type="transmembrane region" description="Helical" evidence="5">
    <location>
        <begin position="338"/>
        <end position="365"/>
    </location>
</feature>
<dbReference type="PANTHER" id="PTHR11814">
    <property type="entry name" value="SULFATE TRANSPORTER"/>
    <property type="match status" value="1"/>
</dbReference>
<dbReference type="InterPro" id="IPR011547">
    <property type="entry name" value="SLC26A/SulP_dom"/>
</dbReference>
<accession>A0AAW1UC25</accession>
<comment type="subcellular location">
    <subcellularLocation>
        <location evidence="1">Membrane</location>
        <topology evidence="1">Multi-pass membrane protein</topology>
    </subcellularLocation>
</comment>
<dbReference type="Gene3D" id="3.30.750.24">
    <property type="entry name" value="STAS domain"/>
    <property type="match status" value="1"/>
</dbReference>
<dbReference type="InterPro" id="IPR002645">
    <property type="entry name" value="STAS_dom"/>
</dbReference>
<dbReference type="GO" id="GO:0016020">
    <property type="term" value="C:membrane"/>
    <property type="evidence" value="ECO:0007669"/>
    <property type="project" value="UniProtKB-SubCell"/>
</dbReference>
<keyword evidence="4 5" id="KW-0472">Membrane</keyword>
<evidence type="ECO:0000256" key="4">
    <source>
        <dbReference type="ARBA" id="ARBA00023136"/>
    </source>
</evidence>
<organism evidence="7 8">
    <name type="scientific">Henosepilachna vigintioctopunctata</name>
    <dbReference type="NCBI Taxonomy" id="420089"/>
    <lineage>
        <taxon>Eukaryota</taxon>
        <taxon>Metazoa</taxon>
        <taxon>Ecdysozoa</taxon>
        <taxon>Arthropoda</taxon>
        <taxon>Hexapoda</taxon>
        <taxon>Insecta</taxon>
        <taxon>Pterygota</taxon>
        <taxon>Neoptera</taxon>
        <taxon>Endopterygota</taxon>
        <taxon>Coleoptera</taxon>
        <taxon>Polyphaga</taxon>
        <taxon>Cucujiformia</taxon>
        <taxon>Coccinelloidea</taxon>
        <taxon>Coccinellidae</taxon>
        <taxon>Epilachninae</taxon>
        <taxon>Epilachnini</taxon>
        <taxon>Henosepilachna</taxon>
    </lineage>
</organism>
<evidence type="ECO:0000259" key="6">
    <source>
        <dbReference type="PROSITE" id="PS50801"/>
    </source>
</evidence>
<dbReference type="AlphaFoldDB" id="A0AAW1UC25"/>
<sequence>MNNVMSPLSFKRKEYILLQRNFKVKSQSMRHRIEGTHRYYQIVKGFLVDFVSTPVVAAFTSAGAITIATSQIKNLLGLHFKAESFTSSWYKIFEHIKETRQWDAILGLSCFIILLILRKLKDVGELNGLKGKCSKIRKVIWFISISRNAFVVIGCSVLAFYLQKQGHDVFSLTGNVPNGLPNITFPHFEVVYEDETYNLFQMLKQLGTGILVVPFIAILGNVAIAKAFAKGKAVDASQEMFALGICNMISSCFGSYPINASFSRGAISNASSVRTPTAGIYSAILVILSLTFLTPFFSYIPKPTLAAVVISAVLFMVEITMTKLIWKINKVDLLPFTITLLSCLLIGLEIGIIIGVCVDIVLLLYASARPKILFEVVSDDIVGNYIKITPTSAITFPSAEYIRERIIKCHQNEKGTENRMVVIDCHRIHKVDFTAGNCLGALITDLKNNSRNVVFFQPRLKIVKILRKVCPKDILIAESDEELLLHLEKSRDMKLSYSQPMVVESFKQVNSI</sequence>
<protein>
    <recommendedName>
        <fullName evidence="6">STAS domain-containing protein</fullName>
    </recommendedName>
</protein>
<dbReference type="Pfam" id="PF01740">
    <property type="entry name" value="STAS"/>
    <property type="match status" value="1"/>
</dbReference>
<feature type="transmembrane region" description="Helical" evidence="5">
    <location>
        <begin position="206"/>
        <end position="228"/>
    </location>
</feature>
<dbReference type="CDD" id="cd07042">
    <property type="entry name" value="STAS_SulP_like_sulfate_transporter"/>
    <property type="match status" value="1"/>
</dbReference>
<keyword evidence="3 5" id="KW-1133">Transmembrane helix</keyword>
<feature type="transmembrane region" description="Helical" evidence="5">
    <location>
        <begin position="46"/>
        <end position="68"/>
    </location>
</feature>
<feature type="transmembrane region" description="Helical" evidence="5">
    <location>
        <begin position="101"/>
        <end position="118"/>
    </location>
</feature>
<proteinExistence type="predicted"/>
<dbReference type="Pfam" id="PF00916">
    <property type="entry name" value="Sulfate_transp"/>
    <property type="match status" value="1"/>
</dbReference>
<evidence type="ECO:0000313" key="8">
    <source>
        <dbReference type="Proteomes" id="UP001431783"/>
    </source>
</evidence>